<dbReference type="OrthoDB" id="8586885at2"/>
<dbReference type="RefSeq" id="WP_106846609.1">
    <property type="nucleotide sequence ID" value="NZ_CP027792.1"/>
</dbReference>
<dbReference type="GO" id="GO:0071949">
    <property type="term" value="F:FAD binding"/>
    <property type="evidence" value="ECO:0007669"/>
    <property type="project" value="InterPro"/>
</dbReference>
<dbReference type="PROSITE" id="PS50925">
    <property type="entry name" value="BLUF"/>
    <property type="match status" value="1"/>
</dbReference>
<dbReference type="InterPro" id="IPR036046">
    <property type="entry name" value="Acylphosphatase-like_dom_sf"/>
</dbReference>
<dbReference type="Gene3D" id="3.30.70.100">
    <property type="match status" value="1"/>
</dbReference>
<keyword evidence="3" id="KW-1185">Reference proteome</keyword>
<evidence type="ECO:0000259" key="1">
    <source>
        <dbReference type="PROSITE" id="PS50925"/>
    </source>
</evidence>
<dbReference type="GO" id="GO:0009882">
    <property type="term" value="F:blue light photoreceptor activity"/>
    <property type="evidence" value="ECO:0007669"/>
    <property type="project" value="InterPro"/>
</dbReference>
<dbReference type="EMBL" id="CP027792">
    <property type="protein sequence ID" value="AVP58056.1"/>
    <property type="molecule type" value="Genomic_DNA"/>
</dbReference>
<feature type="domain" description="BLUF" evidence="1">
    <location>
        <begin position="6"/>
        <end position="98"/>
    </location>
</feature>
<sequence>MNNEVLSQFAYHSTLAGGHGATCVGAIIKAARAFNATHGITGVLLFDGERFCQYIEGAPGALDTLVRRIRRDARHKDVVTLLHEPLYGGRRYPSWSMAFSDVDEDAIIGQMMASTPHAALALLKDRHLTLDIG</sequence>
<dbReference type="InterPro" id="IPR007024">
    <property type="entry name" value="BLUF_domain"/>
</dbReference>
<organism evidence="2 3">
    <name type="scientific">Pulveribacter suum</name>
    <dbReference type="NCBI Taxonomy" id="2116657"/>
    <lineage>
        <taxon>Bacteria</taxon>
        <taxon>Pseudomonadati</taxon>
        <taxon>Pseudomonadota</taxon>
        <taxon>Betaproteobacteria</taxon>
        <taxon>Burkholderiales</taxon>
        <taxon>Comamonadaceae</taxon>
        <taxon>Pulveribacter</taxon>
    </lineage>
</organism>
<reference evidence="3" key="1">
    <citation type="submission" date="2018-03" db="EMBL/GenBank/DDBJ databases">
        <title>Genome sequencing of Melaminivora sp. strain SC2-7.</title>
        <authorList>
            <person name="Kim S.-J."/>
            <person name="Heo J."/>
            <person name="Ahn J.-H."/>
            <person name="Kwon S.-W."/>
        </authorList>
    </citation>
    <scope>NUCLEOTIDE SEQUENCE [LARGE SCALE GENOMIC DNA]</scope>
    <source>
        <strain evidence="3">SC2-7</strain>
    </source>
</reference>
<gene>
    <name evidence="2" type="ORF">C7H73_10530</name>
</gene>
<accession>A0A2P1NM49</accession>
<dbReference type="SUPFAM" id="SSF54975">
    <property type="entry name" value="Acylphosphatase/BLUF domain-like"/>
    <property type="match status" value="1"/>
</dbReference>
<dbReference type="SMART" id="SM01034">
    <property type="entry name" value="BLUF"/>
    <property type="match status" value="1"/>
</dbReference>
<name>A0A2P1NM49_9BURK</name>
<evidence type="ECO:0000313" key="2">
    <source>
        <dbReference type="EMBL" id="AVP58056.1"/>
    </source>
</evidence>
<protein>
    <submittedName>
        <fullName evidence="2">Blue light sensor protein</fullName>
    </submittedName>
</protein>
<dbReference type="Pfam" id="PF04940">
    <property type="entry name" value="BLUF"/>
    <property type="match status" value="1"/>
</dbReference>
<dbReference type="Proteomes" id="UP000241829">
    <property type="component" value="Chromosome"/>
</dbReference>
<evidence type="ECO:0000313" key="3">
    <source>
        <dbReference type="Proteomes" id="UP000241829"/>
    </source>
</evidence>
<proteinExistence type="predicted"/>
<dbReference type="AlphaFoldDB" id="A0A2P1NM49"/>
<dbReference type="KEGG" id="melm:C7H73_10530"/>